<sequence>HHVRDRAALVHDATDLLDCRVVVGVNANVRDAPDARQAADGRRRRVHRQVRGALRISRRFQLEIDAAYLRAQHSCNKIGRRALAPYQGRQQRLDRLRRGVLAAAGGRRVRMENVTAGLRRRRRALGGAGDAVELFTRFAR</sequence>
<dbReference type="AlphaFoldDB" id="A0A8J2WVS8"/>
<gene>
    <name evidence="1" type="ORF">PECAL_2P07080</name>
</gene>
<organism evidence="1 2">
    <name type="scientific">Pelagomonas calceolata</name>
    <dbReference type="NCBI Taxonomy" id="35677"/>
    <lineage>
        <taxon>Eukaryota</taxon>
        <taxon>Sar</taxon>
        <taxon>Stramenopiles</taxon>
        <taxon>Ochrophyta</taxon>
        <taxon>Pelagophyceae</taxon>
        <taxon>Pelagomonadales</taxon>
        <taxon>Pelagomonadaceae</taxon>
        <taxon>Pelagomonas</taxon>
    </lineage>
</organism>
<proteinExistence type="predicted"/>
<feature type="non-terminal residue" evidence="1">
    <location>
        <position position="1"/>
    </location>
</feature>
<dbReference type="EMBL" id="CAKKNE010000002">
    <property type="protein sequence ID" value="CAH0367675.1"/>
    <property type="molecule type" value="Genomic_DNA"/>
</dbReference>
<keyword evidence="2" id="KW-1185">Reference proteome</keyword>
<protein>
    <submittedName>
        <fullName evidence="1">Uncharacterized protein</fullName>
    </submittedName>
</protein>
<evidence type="ECO:0000313" key="1">
    <source>
        <dbReference type="EMBL" id="CAH0367675.1"/>
    </source>
</evidence>
<dbReference type="Proteomes" id="UP000789595">
    <property type="component" value="Unassembled WGS sequence"/>
</dbReference>
<comment type="caution">
    <text evidence="1">The sequence shown here is derived from an EMBL/GenBank/DDBJ whole genome shotgun (WGS) entry which is preliminary data.</text>
</comment>
<accession>A0A8J2WVS8</accession>
<reference evidence="1" key="1">
    <citation type="submission" date="2021-11" db="EMBL/GenBank/DDBJ databases">
        <authorList>
            <consortium name="Genoscope - CEA"/>
            <person name="William W."/>
        </authorList>
    </citation>
    <scope>NUCLEOTIDE SEQUENCE</scope>
</reference>
<name>A0A8J2WVS8_9STRA</name>
<evidence type="ECO:0000313" key="2">
    <source>
        <dbReference type="Proteomes" id="UP000789595"/>
    </source>
</evidence>